<accession>A0A1N6XPQ3</accession>
<sequence>MKLFVDNLTHVDFSYLHPERGLLGESWAVNLVLDGSLDTQGMICDFGVVKRRVKQWLDDQVDHRLVVPAQMERLTLEQDQGRTRVEWRYPSGERFICDAPEQAIAAVPLAEIDELGLAQWCRDQLLALFPDQVRGVDLAFVPESIDGHFYHYSHGLQQHDGNCQRIAHGHRSRIEIYRNDQRDEALEGIWAERFRDIYIGTRSHLQAESAEEHHYAYTAPQGEFELILPASVCYLMDSESTVEQIAAHLAAELQAEYPHDRIIVRAFEGIGKGAIAGDIA</sequence>
<evidence type="ECO:0000313" key="8">
    <source>
        <dbReference type="Proteomes" id="UP000186895"/>
    </source>
</evidence>
<dbReference type="GO" id="GO:0070497">
    <property type="term" value="F:6-carboxytetrahydropterin synthase activity"/>
    <property type="evidence" value="ECO:0007669"/>
    <property type="project" value="UniProtKB-EC"/>
</dbReference>
<dbReference type="UniPathway" id="UPA00391"/>
<dbReference type="STRING" id="49186.SAMN05421647_11525"/>
<dbReference type="InterPro" id="IPR038418">
    <property type="entry name" value="6-PTP_synth/QueD_sf"/>
</dbReference>
<comment type="similarity">
    <text evidence="2">Belongs to the PTPS family. QueD subfamily.</text>
</comment>
<dbReference type="Gene3D" id="3.30.479.10">
    <property type="entry name" value="6-pyruvoyl tetrahydropterin synthase/QueD"/>
    <property type="match status" value="2"/>
</dbReference>
<proteinExistence type="inferred from homology"/>
<evidence type="ECO:0000256" key="4">
    <source>
        <dbReference type="ARBA" id="ARBA00018141"/>
    </source>
</evidence>
<reference evidence="7 8" key="1">
    <citation type="submission" date="2017-01" db="EMBL/GenBank/DDBJ databases">
        <authorList>
            <person name="Mah S.A."/>
            <person name="Swanson W.J."/>
            <person name="Moy G.W."/>
            <person name="Vacquier V.D."/>
        </authorList>
    </citation>
    <scope>NUCLEOTIDE SEQUENCE [LARGE SCALE GENOMIC DNA]</scope>
    <source>
        <strain evidence="7 8">DSM 7027</strain>
    </source>
</reference>
<evidence type="ECO:0000313" key="7">
    <source>
        <dbReference type="EMBL" id="SIR04181.1"/>
    </source>
</evidence>
<dbReference type="eggNOG" id="COG0720">
    <property type="taxonomic scope" value="Bacteria"/>
</dbReference>
<protein>
    <recommendedName>
        <fullName evidence="4">6-carboxy-5,6,7,8-tetrahydropterin synthase</fullName>
        <ecNumber evidence="3">4.1.2.50</ecNumber>
    </recommendedName>
    <alternativeName>
        <fullName evidence="5">Queuosine biosynthesis protein QueD</fullName>
    </alternativeName>
</protein>
<dbReference type="RefSeq" id="WP_076466404.1">
    <property type="nucleotide sequence ID" value="NZ_FTMN01000015.1"/>
</dbReference>
<gene>
    <name evidence="7" type="ORF">SAMN05421647_11525</name>
</gene>
<dbReference type="EMBL" id="FTMN01000015">
    <property type="protein sequence ID" value="SIR04181.1"/>
    <property type="molecule type" value="Genomic_DNA"/>
</dbReference>
<organism evidence="7 8">
    <name type="scientific">Marinobacterium stanieri</name>
    <dbReference type="NCBI Taxonomy" id="49186"/>
    <lineage>
        <taxon>Bacteria</taxon>
        <taxon>Pseudomonadati</taxon>
        <taxon>Pseudomonadota</taxon>
        <taxon>Gammaproteobacteria</taxon>
        <taxon>Oceanospirillales</taxon>
        <taxon>Oceanospirillaceae</taxon>
        <taxon>Marinobacterium</taxon>
    </lineage>
</organism>
<evidence type="ECO:0000256" key="1">
    <source>
        <dbReference type="ARBA" id="ARBA00005061"/>
    </source>
</evidence>
<evidence type="ECO:0000256" key="5">
    <source>
        <dbReference type="ARBA" id="ARBA00031449"/>
    </source>
</evidence>
<evidence type="ECO:0000256" key="2">
    <source>
        <dbReference type="ARBA" id="ARBA00008900"/>
    </source>
</evidence>
<comment type="catalytic activity">
    <reaction evidence="6">
        <text>7,8-dihydroneopterin 3'-triphosphate + H2O = 6-carboxy-5,6,7,8-tetrahydropterin + triphosphate + acetaldehyde + 2 H(+)</text>
        <dbReference type="Rhea" id="RHEA:27966"/>
        <dbReference type="ChEBI" id="CHEBI:15343"/>
        <dbReference type="ChEBI" id="CHEBI:15377"/>
        <dbReference type="ChEBI" id="CHEBI:15378"/>
        <dbReference type="ChEBI" id="CHEBI:18036"/>
        <dbReference type="ChEBI" id="CHEBI:58462"/>
        <dbReference type="ChEBI" id="CHEBI:61032"/>
        <dbReference type="EC" id="4.1.2.50"/>
    </reaction>
</comment>
<dbReference type="InterPro" id="IPR007115">
    <property type="entry name" value="6-PTP_synth/QueD"/>
</dbReference>
<dbReference type="EC" id="4.1.2.50" evidence="3"/>
<dbReference type="Pfam" id="PF01242">
    <property type="entry name" value="PTPS"/>
    <property type="match status" value="2"/>
</dbReference>
<evidence type="ECO:0000256" key="3">
    <source>
        <dbReference type="ARBA" id="ARBA00012982"/>
    </source>
</evidence>
<comment type="pathway">
    <text evidence="1">Purine metabolism; 7-cyano-7-deazaguanine biosynthesis.</text>
</comment>
<name>A0A1N6XPQ3_9GAMM</name>
<evidence type="ECO:0000256" key="6">
    <source>
        <dbReference type="ARBA" id="ARBA00048807"/>
    </source>
</evidence>
<keyword evidence="8" id="KW-1185">Reference proteome</keyword>
<dbReference type="AlphaFoldDB" id="A0A1N6XPQ3"/>
<dbReference type="Proteomes" id="UP000186895">
    <property type="component" value="Unassembled WGS sequence"/>
</dbReference>
<dbReference type="SUPFAM" id="SSF55620">
    <property type="entry name" value="Tetrahydrobiopterin biosynthesis enzymes-like"/>
    <property type="match status" value="2"/>
</dbReference>